<reference evidence="9 10" key="1">
    <citation type="submission" date="2020-08" db="EMBL/GenBank/DDBJ databases">
        <title>Sequencing the genomes of 1000 actinobacteria strains.</title>
        <authorList>
            <person name="Klenk H.-P."/>
        </authorList>
    </citation>
    <scope>NUCLEOTIDE SEQUENCE [LARGE SCALE GENOMIC DNA]</scope>
    <source>
        <strain evidence="9 10">DSM 102122</strain>
    </source>
</reference>
<dbReference type="Gene3D" id="1.20.1250.20">
    <property type="entry name" value="MFS general substrate transporter like domains"/>
    <property type="match status" value="1"/>
</dbReference>
<comment type="caution">
    <text evidence="9">The sequence shown here is derived from an EMBL/GenBank/DDBJ whole genome shotgun (WGS) entry which is preliminary data.</text>
</comment>
<accession>A0A7W9GQ76</accession>
<evidence type="ECO:0000256" key="4">
    <source>
        <dbReference type="ARBA" id="ARBA00022692"/>
    </source>
</evidence>
<dbReference type="AlphaFoldDB" id="A0A7W9GQ76"/>
<keyword evidence="2" id="KW-0813">Transport</keyword>
<sequence length="456" mass="48270">MTTTEAPAKAGLGRNYWKLWSASVVSNFGDGLSAVAIPWLATAVTRDPLQIALVTLVTRLPWLLFSLPAGVITDRLDRRKLVAAMDVLRFVVMGAFAVAVLAWQSDLATPDEIAGGTADLPANGTVLLVLLYLMAFLLGTAEVLRDNTAQTLLPSIVEKDRLEKANGRMWGAEVVVNNFVGPPLAGLLLGLAFALPFFVNAGTFAIAAGLVFMLAGQFAPKGKVTSGRINWRTEIGEGLRWLWNHHLLRSLAFLLGAANGLSAAAMAIYVLVAQEILDLNATEFGILMSGTAVGAVLGSLVAHRVSARIGPGTSLFVSLIALGGSLGAIGLVSSPFVVYAVFVVEGFFIVLWNVITVSMRQSIIPDHLLGRVNSVYRFFGWGAISLGTLLGGVLVTVGDTWLGREWALRLPFLVAAAAHVVMVLYALPRLTNARIAAAKAAADDAQASKVEDSVDS</sequence>
<feature type="transmembrane region" description="Helical" evidence="7">
    <location>
        <begin position="378"/>
        <end position="398"/>
    </location>
</feature>
<feature type="transmembrane region" description="Helical" evidence="7">
    <location>
        <begin position="338"/>
        <end position="357"/>
    </location>
</feature>
<feature type="transmembrane region" description="Helical" evidence="7">
    <location>
        <begin position="201"/>
        <end position="219"/>
    </location>
</feature>
<feature type="transmembrane region" description="Helical" evidence="7">
    <location>
        <begin position="410"/>
        <end position="427"/>
    </location>
</feature>
<keyword evidence="10" id="KW-1185">Reference proteome</keyword>
<dbReference type="EMBL" id="JACHMM010000001">
    <property type="protein sequence ID" value="MBB5787686.1"/>
    <property type="molecule type" value="Genomic_DNA"/>
</dbReference>
<evidence type="ECO:0000256" key="7">
    <source>
        <dbReference type="SAM" id="Phobius"/>
    </source>
</evidence>
<evidence type="ECO:0000256" key="3">
    <source>
        <dbReference type="ARBA" id="ARBA00022475"/>
    </source>
</evidence>
<dbReference type="SUPFAM" id="SSF103473">
    <property type="entry name" value="MFS general substrate transporter"/>
    <property type="match status" value="1"/>
</dbReference>
<evidence type="ECO:0000256" key="1">
    <source>
        <dbReference type="ARBA" id="ARBA00004651"/>
    </source>
</evidence>
<keyword evidence="5 7" id="KW-1133">Transmembrane helix</keyword>
<keyword evidence="4 7" id="KW-0812">Transmembrane</keyword>
<feature type="transmembrane region" description="Helical" evidence="7">
    <location>
        <begin position="314"/>
        <end position="332"/>
    </location>
</feature>
<proteinExistence type="predicted"/>
<dbReference type="PANTHER" id="PTHR23513:SF6">
    <property type="entry name" value="MAJOR FACILITATOR SUPERFAMILY ASSOCIATED DOMAIN-CONTAINING PROTEIN"/>
    <property type="match status" value="1"/>
</dbReference>
<evidence type="ECO:0000313" key="9">
    <source>
        <dbReference type="EMBL" id="MBB5787686.1"/>
    </source>
</evidence>
<feature type="transmembrane region" description="Helical" evidence="7">
    <location>
        <begin position="81"/>
        <end position="104"/>
    </location>
</feature>
<evidence type="ECO:0000256" key="2">
    <source>
        <dbReference type="ARBA" id="ARBA00022448"/>
    </source>
</evidence>
<feature type="transmembrane region" description="Helical" evidence="7">
    <location>
        <begin position="284"/>
        <end position="302"/>
    </location>
</feature>
<dbReference type="PROSITE" id="PS50850">
    <property type="entry name" value="MFS"/>
    <property type="match status" value="1"/>
</dbReference>
<feature type="domain" description="Major facilitator superfamily (MFS) profile" evidence="8">
    <location>
        <begin position="15"/>
        <end position="434"/>
    </location>
</feature>
<dbReference type="InterPro" id="IPR010290">
    <property type="entry name" value="TM_effector"/>
</dbReference>
<keyword evidence="3" id="KW-1003">Cell membrane</keyword>
<protein>
    <submittedName>
        <fullName evidence="9">MFS family permease</fullName>
    </submittedName>
</protein>
<feature type="transmembrane region" description="Helical" evidence="7">
    <location>
        <begin position="49"/>
        <end position="69"/>
    </location>
</feature>
<dbReference type="Pfam" id="PF05977">
    <property type="entry name" value="MFS_3"/>
    <property type="match status" value="1"/>
</dbReference>
<dbReference type="CDD" id="cd06173">
    <property type="entry name" value="MFS_MefA_like"/>
    <property type="match status" value="1"/>
</dbReference>
<keyword evidence="6 7" id="KW-0472">Membrane</keyword>
<dbReference type="PANTHER" id="PTHR23513">
    <property type="entry name" value="INTEGRAL MEMBRANE EFFLUX PROTEIN-RELATED"/>
    <property type="match status" value="1"/>
</dbReference>
<evidence type="ECO:0000259" key="8">
    <source>
        <dbReference type="PROSITE" id="PS50850"/>
    </source>
</evidence>
<evidence type="ECO:0000313" key="10">
    <source>
        <dbReference type="Proteomes" id="UP000542813"/>
    </source>
</evidence>
<dbReference type="Proteomes" id="UP000542813">
    <property type="component" value="Unassembled WGS sequence"/>
</dbReference>
<name>A0A7W9GQ76_9ACTN</name>
<evidence type="ECO:0000256" key="6">
    <source>
        <dbReference type="ARBA" id="ARBA00023136"/>
    </source>
</evidence>
<dbReference type="GO" id="GO:0005886">
    <property type="term" value="C:plasma membrane"/>
    <property type="evidence" value="ECO:0007669"/>
    <property type="project" value="UniProtKB-SubCell"/>
</dbReference>
<gene>
    <name evidence="9" type="ORF">HD601_002261</name>
</gene>
<comment type="subcellular location">
    <subcellularLocation>
        <location evidence="1">Cell membrane</location>
        <topology evidence="1">Multi-pass membrane protein</topology>
    </subcellularLocation>
</comment>
<evidence type="ECO:0000256" key="5">
    <source>
        <dbReference type="ARBA" id="ARBA00022989"/>
    </source>
</evidence>
<dbReference type="InterPro" id="IPR036259">
    <property type="entry name" value="MFS_trans_sf"/>
</dbReference>
<dbReference type="GO" id="GO:0022857">
    <property type="term" value="F:transmembrane transporter activity"/>
    <property type="evidence" value="ECO:0007669"/>
    <property type="project" value="InterPro"/>
</dbReference>
<organism evidence="9 10">
    <name type="scientific">Jiangella mangrovi</name>
    <dbReference type="NCBI Taxonomy" id="1524084"/>
    <lineage>
        <taxon>Bacteria</taxon>
        <taxon>Bacillati</taxon>
        <taxon>Actinomycetota</taxon>
        <taxon>Actinomycetes</taxon>
        <taxon>Jiangellales</taxon>
        <taxon>Jiangellaceae</taxon>
        <taxon>Jiangella</taxon>
    </lineage>
</organism>
<feature type="transmembrane region" description="Helical" evidence="7">
    <location>
        <begin position="124"/>
        <end position="144"/>
    </location>
</feature>
<feature type="transmembrane region" description="Helical" evidence="7">
    <location>
        <begin position="251"/>
        <end position="272"/>
    </location>
</feature>
<dbReference type="RefSeq" id="WP_184821910.1">
    <property type="nucleotide sequence ID" value="NZ_JACHMM010000001.1"/>
</dbReference>
<feature type="transmembrane region" description="Helical" evidence="7">
    <location>
        <begin position="174"/>
        <end position="195"/>
    </location>
</feature>
<dbReference type="InterPro" id="IPR020846">
    <property type="entry name" value="MFS_dom"/>
</dbReference>